<dbReference type="GO" id="GO:0000724">
    <property type="term" value="P:double-strand break repair via homologous recombination"/>
    <property type="evidence" value="ECO:0007669"/>
    <property type="project" value="TreeGrafter"/>
</dbReference>
<feature type="region of interest" description="Disordered" evidence="10">
    <location>
        <begin position="531"/>
        <end position="554"/>
    </location>
</feature>
<dbReference type="PANTHER" id="PTHR13710">
    <property type="entry name" value="DNA HELICASE RECQ FAMILY MEMBER"/>
    <property type="match status" value="1"/>
</dbReference>
<dbReference type="InterPro" id="IPR011545">
    <property type="entry name" value="DEAD/DEAH_box_helicase_dom"/>
</dbReference>
<keyword evidence="3" id="KW-0067">ATP-binding</keyword>
<dbReference type="Pfam" id="PF00270">
    <property type="entry name" value="DEAD"/>
    <property type="match status" value="1"/>
</dbReference>
<accession>A0A7D9IRN9</accession>
<dbReference type="GO" id="GO:0003677">
    <property type="term" value="F:DNA binding"/>
    <property type="evidence" value="ECO:0007669"/>
    <property type="project" value="UniProtKB-KW"/>
</dbReference>
<dbReference type="GO" id="GO:0005524">
    <property type="term" value="F:ATP binding"/>
    <property type="evidence" value="ECO:0007669"/>
    <property type="project" value="UniProtKB-KW"/>
</dbReference>
<evidence type="ECO:0000256" key="9">
    <source>
        <dbReference type="ARBA" id="ARBA00044542"/>
    </source>
</evidence>
<sequence>MDSICIVVSPLISLMQDQVASLRKRGIEAIHIGADTTSQEGDDVKSGKYNLIFASPEALLNKHRYIFRGKLKDSLRAVFVDECHCIAKWGEDHAGKEAPFRVDYSRLAELRSLLKKEVPFITLTATATKSTKNIIINSLCMKGCVEILANPNRPSTRYSVAVIDIDDLYSSFSWLIEQLQNHNVNTPKVVIFCRRKQHMRDLFELFSVCLGGKAYYMPTGTEPKDDRSRLFAMYHKMTDKHVKRTVEEEFCKPNGSVRVLFCSIAFGMGVNVRNIYLDIHLGPSGDIDDYLQETGRVGRDTSQISHAVLLKFKGCTASKNITKEMKCYINNDTMCRREILLRAFGHTSEDRVLHACCDICARNCKCLCDCKKNDCTCSTKCLHNEYLSEMEKHLLNICQENAASKSTAKVNNVTQKNAARLRTYLFDLRLTLTSSSGTSNASNEVNLLTGIDITTGYSKSLIDSIVKNINYIKDKSYLSDNFPFFSNEHVKRTWEIIELVLDNNDSDDDDDESDNVINETCPIQVCNSETGYSSPCNSINSDNSTEEFSEESDY</sequence>
<evidence type="ECO:0000256" key="8">
    <source>
        <dbReference type="ARBA" id="ARBA00034808"/>
    </source>
</evidence>
<dbReference type="PANTHER" id="PTHR13710:SF153">
    <property type="entry name" value="RECQ-LIKE DNA HELICASE BLM"/>
    <property type="match status" value="1"/>
</dbReference>
<comment type="caution">
    <text evidence="11">The sequence shown here is derived from an EMBL/GenBank/DDBJ whole genome shotgun (WGS) entry which is preliminary data.</text>
</comment>
<evidence type="ECO:0000313" key="11">
    <source>
        <dbReference type="EMBL" id="CAB4011762.1"/>
    </source>
</evidence>
<dbReference type="PROSITE" id="PS51192">
    <property type="entry name" value="HELICASE_ATP_BIND_1"/>
    <property type="match status" value="1"/>
</dbReference>
<feature type="compositionally biased region" description="Acidic residues" evidence="10">
    <location>
        <begin position="544"/>
        <end position="554"/>
    </location>
</feature>
<keyword evidence="11" id="KW-0347">Helicase</keyword>
<proteinExistence type="inferred from homology"/>
<keyword evidence="12" id="KW-1185">Reference proteome</keyword>
<dbReference type="Proteomes" id="UP001152795">
    <property type="component" value="Unassembled WGS sequence"/>
</dbReference>
<dbReference type="GO" id="GO:0005634">
    <property type="term" value="C:nucleus"/>
    <property type="evidence" value="ECO:0007669"/>
    <property type="project" value="TreeGrafter"/>
</dbReference>
<keyword evidence="2" id="KW-0547">Nucleotide-binding</keyword>
<evidence type="ECO:0000256" key="4">
    <source>
        <dbReference type="ARBA" id="ARBA00023125"/>
    </source>
</evidence>
<dbReference type="InterPro" id="IPR027417">
    <property type="entry name" value="P-loop_NTPase"/>
</dbReference>
<dbReference type="PROSITE" id="PS51194">
    <property type="entry name" value="HELICASE_CTER"/>
    <property type="match status" value="1"/>
</dbReference>
<keyword evidence="5" id="KW-0413">Isomerase</keyword>
<comment type="similarity">
    <text evidence="1">Belongs to the helicase family. RecQ subfamily.</text>
</comment>
<dbReference type="SMART" id="SM00490">
    <property type="entry name" value="HELICc"/>
    <property type="match status" value="1"/>
</dbReference>
<evidence type="ECO:0000256" key="7">
    <source>
        <dbReference type="ARBA" id="ARBA00034617"/>
    </source>
</evidence>
<dbReference type="Gene3D" id="3.40.50.300">
    <property type="entry name" value="P-loop containing nucleotide triphosphate hydrolases"/>
    <property type="match status" value="2"/>
</dbReference>
<dbReference type="GO" id="GO:0005694">
    <property type="term" value="C:chromosome"/>
    <property type="evidence" value="ECO:0007669"/>
    <property type="project" value="TreeGrafter"/>
</dbReference>
<dbReference type="OrthoDB" id="5986952at2759"/>
<name>A0A7D9IRN9_PARCT</name>
<dbReference type="Pfam" id="PF00271">
    <property type="entry name" value="Helicase_C"/>
    <property type="match status" value="1"/>
</dbReference>
<evidence type="ECO:0000256" key="6">
    <source>
        <dbReference type="ARBA" id="ARBA00023242"/>
    </source>
</evidence>
<reference evidence="11" key="1">
    <citation type="submission" date="2020-04" db="EMBL/GenBank/DDBJ databases">
        <authorList>
            <person name="Alioto T."/>
            <person name="Alioto T."/>
            <person name="Gomez Garrido J."/>
        </authorList>
    </citation>
    <scope>NUCLEOTIDE SEQUENCE</scope>
    <source>
        <strain evidence="11">A484AB</strain>
    </source>
</reference>
<dbReference type="AlphaFoldDB" id="A0A7D9IRN9"/>
<keyword evidence="6" id="KW-0539">Nucleus</keyword>
<keyword evidence="4" id="KW-0238">DNA-binding</keyword>
<dbReference type="InterPro" id="IPR014001">
    <property type="entry name" value="Helicase_ATP-bd"/>
</dbReference>
<dbReference type="GO" id="GO:0009378">
    <property type="term" value="F:four-way junction helicase activity"/>
    <property type="evidence" value="ECO:0007669"/>
    <property type="project" value="TreeGrafter"/>
</dbReference>
<evidence type="ECO:0000256" key="10">
    <source>
        <dbReference type="SAM" id="MobiDB-lite"/>
    </source>
</evidence>
<dbReference type="EC" id="5.6.2.4" evidence="8"/>
<dbReference type="InterPro" id="IPR001650">
    <property type="entry name" value="Helicase_C-like"/>
</dbReference>
<organism evidence="11 12">
    <name type="scientific">Paramuricea clavata</name>
    <name type="common">Red gorgonian</name>
    <name type="synonym">Violescent sea-whip</name>
    <dbReference type="NCBI Taxonomy" id="317549"/>
    <lineage>
        <taxon>Eukaryota</taxon>
        <taxon>Metazoa</taxon>
        <taxon>Cnidaria</taxon>
        <taxon>Anthozoa</taxon>
        <taxon>Octocorallia</taxon>
        <taxon>Malacalcyonacea</taxon>
        <taxon>Plexauridae</taxon>
        <taxon>Paramuricea</taxon>
    </lineage>
</organism>
<dbReference type="GO" id="GO:0043138">
    <property type="term" value="F:3'-5' DNA helicase activity"/>
    <property type="evidence" value="ECO:0007669"/>
    <property type="project" value="UniProtKB-EC"/>
</dbReference>
<gene>
    <name evidence="11" type="ORF">PACLA_8A051241</name>
</gene>
<protein>
    <recommendedName>
        <fullName evidence="8">DNA 3'-5' helicase</fullName>
        <ecNumber evidence="8">5.6.2.4</ecNumber>
    </recommendedName>
    <alternativeName>
        <fullName evidence="9">DNA 3'-5' helicase BLM</fullName>
    </alternativeName>
</protein>
<dbReference type="GO" id="GO:0005737">
    <property type="term" value="C:cytoplasm"/>
    <property type="evidence" value="ECO:0007669"/>
    <property type="project" value="TreeGrafter"/>
</dbReference>
<evidence type="ECO:0000256" key="3">
    <source>
        <dbReference type="ARBA" id="ARBA00022840"/>
    </source>
</evidence>
<keyword evidence="11" id="KW-0378">Hydrolase</keyword>
<evidence type="ECO:0000256" key="5">
    <source>
        <dbReference type="ARBA" id="ARBA00023235"/>
    </source>
</evidence>
<comment type="catalytic activity">
    <reaction evidence="7">
        <text>Couples ATP hydrolysis with the unwinding of duplex DNA by translocating in the 3'-5' direction.</text>
        <dbReference type="EC" id="5.6.2.4"/>
    </reaction>
</comment>
<dbReference type="SUPFAM" id="SSF52540">
    <property type="entry name" value="P-loop containing nucleoside triphosphate hydrolases"/>
    <property type="match status" value="1"/>
</dbReference>
<feature type="compositionally biased region" description="Polar residues" evidence="10">
    <location>
        <begin position="531"/>
        <end position="543"/>
    </location>
</feature>
<dbReference type="EMBL" id="CACRXK020007260">
    <property type="protein sequence ID" value="CAB4011762.1"/>
    <property type="molecule type" value="Genomic_DNA"/>
</dbReference>
<evidence type="ECO:0000256" key="2">
    <source>
        <dbReference type="ARBA" id="ARBA00022741"/>
    </source>
</evidence>
<evidence type="ECO:0000256" key="1">
    <source>
        <dbReference type="ARBA" id="ARBA00005446"/>
    </source>
</evidence>
<evidence type="ECO:0000313" key="12">
    <source>
        <dbReference type="Proteomes" id="UP001152795"/>
    </source>
</evidence>